<sequence>MEQLPYRSAGQRVAQMRRDLPKRGEDEAALAKLGMGDGEAGPGPAAARPEDDIEIEHACAPTAAAAAAKPTLELLQDIEKGRGRELCFQNRDRVPKAAAGRAERRSRKNARASPNGAELPQRMRRRPNHAGRIAVAVVRAVGADRDHVA</sequence>
<keyword evidence="3" id="KW-1185">Reference proteome</keyword>
<evidence type="ECO:0000313" key="2">
    <source>
        <dbReference type="EMBL" id="GAO38891.1"/>
    </source>
</evidence>
<protein>
    <submittedName>
        <fullName evidence="2">Uncharacterized protein</fullName>
    </submittedName>
</protein>
<reference evidence="2 3" key="1">
    <citation type="submission" date="2015-04" db="EMBL/GenBank/DDBJ databases">
        <title>Whole genome shotgun sequence of Sphingomonas changbaiensis NBRC 104936.</title>
        <authorList>
            <person name="Katano-Makiyama Y."/>
            <person name="Hosoyama A."/>
            <person name="Hashimoto M."/>
            <person name="Noguchi M."/>
            <person name="Tsuchikane K."/>
            <person name="Ohji S."/>
            <person name="Yamazoe A."/>
            <person name="Ichikawa N."/>
            <person name="Kimura A."/>
            <person name="Fujita N."/>
        </authorList>
    </citation>
    <scope>NUCLEOTIDE SEQUENCE [LARGE SCALE GENOMIC DNA]</scope>
    <source>
        <strain evidence="2 3">NBRC 104936</strain>
    </source>
</reference>
<dbReference type="STRING" id="1219043.SCH01S_21_00780"/>
<proteinExistence type="predicted"/>
<name>A0A0E9MNA6_9SPHN</name>
<feature type="compositionally biased region" description="Basic and acidic residues" evidence="1">
    <location>
        <begin position="16"/>
        <end position="26"/>
    </location>
</feature>
<evidence type="ECO:0000256" key="1">
    <source>
        <dbReference type="SAM" id="MobiDB-lite"/>
    </source>
</evidence>
<feature type="region of interest" description="Disordered" evidence="1">
    <location>
        <begin position="89"/>
        <end position="131"/>
    </location>
</feature>
<feature type="region of interest" description="Disordered" evidence="1">
    <location>
        <begin position="1"/>
        <end position="49"/>
    </location>
</feature>
<accession>A0A0E9MNA6</accession>
<organism evidence="2 3">
    <name type="scientific">Sphingomonas changbaiensis NBRC 104936</name>
    <dbReference type="NCBI Taxonomy" id="1219043"/>
    <lineage>
        <taxon>Bacteria</taxon>
        <taxon>Pseudomonadati</taxon>
        <taxon>Pseudomonadota</taxon>
        <taxon>Alphaproteobacteria</taxon>
        <taxon>Sphingomonadales</taxon>
        <taxon>Sphingomonadaceae</taxon>
        <taxon>Sphingomonas</taxon>
    </lineage>
</organism>
<gene>
    <name evidence="2" type="ORF">SCH01S_21_00780</name>
</gene>
<dbReference type="EMBL" id="BBWU01000021">
    <property type="protein sequence ID" value="GAO38891.1"/>
    <property type="molecule type" value="Genomic_DNA"/>
</dbReference>
<dbReference type="Proteomes" id="UP000033202">
    <property type="component" value="Unassembled WGS sequence"/>
</dbReference>
<comment type="caution">
    <text evidence="2">The sequence shown here is derived from an EMBL/GenBank/DDBJ whole genome shotgun (WGS) entry which is preliminary data.</text>
</comment>
<evidence type="ECO:0000313" key="3">
    <source>
        <dbReference type="Proteomes" id="UP000033202"/>
    </source>
</evidence>
<dbReference type="AlphaFoldDB" id="A0A0E9MNA6"/>